<feature type="transmembrane region" description="Helical" evidence="1">
    <location>
        <begin position="589"/>
        <end position="610"/>
    </location>
</feature>
<dbReference type="AlphaFoldDB" id="A0A8H7PS57"/>
<dbReference type="PROSITE" id="PS50275">
    <property type="entry name" value="SAC"/>
    <property type="match status" value="1"/>
</dbReference>
<dbReference type="PANTHER" id="PTHR45662">
    <property type="entry name" value="PHOSPHATIDYLINOSITIDE PHOSPHATASE SAC1"/>
    <property type="match status" value="1"/>
</dbReference>
<reference evidence="3" key="1">
    <citation type="submission" date="2020-12" db="EMBL/GenBank/DDBJ databases">
        <title>Metabolic potential, ecology and presence of endohyphal bacteria is reflected in genomic diversity of Mucoromycotina.</title>
        <authorList>
            <person name="Muszewska A."/>
            <person name="Okrasinska A."/>
            <person name="Steczkiewicz K."/>
            <person name="Drgas O."/>
            <person name="Orlowska M."/>
            <person name="Perlinska-Lenart U."/>
            <person name="Aleksandrzak-Piekarczyk T."/>
            <person name="Szatraj K."/>
            <person name="Zielenkiewicz U."/>
            <person name="Pilsyk S."/>
            <person name="Malc E."/>
            <person name="Mieczkowski P."/>
            <person name="Kruszewska J.S."/>
            <person name="Biernat P."/>
            <person name="Pawlowska J."/>
        </authorList>
    </citation>
    <scope>NUCLEOTIDE SEQUENCE</scope>
    <source>
        <strain evidence="3">WA0000067209</strain>
    </source>
</reference>
<dbReference type="GO" id="GO:0005783">
    <property type="term" value="C:endoplasmic reticulum"/>
    <property type="evidence" value="ECO:0007669"/>
    <property type="project" value="TreeGrafter"/>
</dbReference>
<dbReference type="GO" id="GO:0043812">
    <property type="term" value="F:phosphatidylinositol-4-phosphate phosphatase activity"/>
    <property type="evidence" value="ECO:0007669"/>
    <property type="project" value="TreeGrafter"/>
</dbReference>
<evidence type="ECO:0000313" key="3">
    <source>
        <dbReference type="EMBL" id="KAG2179096.1"/>
    </source>
</evidence>
<sequence length="677" mass="77924">MQGFYCCLSLFNYILDKRHISRQEIRLAQVYSKPTPSSLTLVIYRPSQEDSNSREIPLSLIQVEERAGPPPNVVESRDVYGIIGFIKLQCNEYVIVITDREVVGNIKLAEVSRIKTVSIESITQQNMTRQQQKTEQLFLQKIKDHFESNNLYYSYDYDITQSLQRQVNVPAGPRWKKADDRFFWNRYLASKMINSAKQPANQLINEFILPIIQGFVSINTAHIRGQSFAFALISRRNRYRAGTRYFSRGIDKYGNVSNFVETEQLIVYDEHATGGYQFVGQHQLSFVQTRGSIPLFWAQVINMRYTPRLWMDDGNNSLTAMRSHFKEQTSIYGPQIIVNLVNKKGYEYPLAHAYADGIKDINDPNLTYIHFDFHHECRKMRWDRIYLLIDQIEEQLSQQGYCHYNAANTQAPYIQKSQTSVIRSNCMDCLDRTNVVQSTIAKWVLTKQLQELNILSSAEKIDEYERFMHLYRQVWSDNADVISLGYSGTGALKTDYTRTGKRTKRGALEDLTKSLARYFKNNYMDGSRQDGFDLVLGAYEVPTSSRGDNPFDIEKPLVIRLMPLILLLSLTMCIYGVMLLGYSGITYTTLLCLFIAFWFSALVTAVHFMLQNSQYFVDWPRLVPLPGYIDSTVLDAPGTAGQNGFLPSKLANQLQRRGSKELSELEQGDKIPLKKIA</sequence>
<keyword evidence="4" id="KW-1185">Reference proteome</keyword>
<evidence type="ECO:0000256" key="1">
    <source>
        <dbReference type="SAM" id="Phobius"/>
    </source>
</evidence>
<dbReference type="OrthoDB" id="405996at2759"/>
<accession>A0A8H7PS57</accession>
<evidence type="ECO:0000313" key="4">
    <source>
        <dbReference type="Proteomes" id="UP000654370"/>
    </source>
</evidence>
<keyword evidence="1" id="KW-0472">Membrane</keyword>
<proteinExistence type="predicted"/>
<feature type="domain" description="SAC" evidence="2">
    <location>
        <begin position="142"/>
        <end position="488"/>
    </location>
</feature>
<feature type="transmembrane region" description="Helical" evidence="1">
    <location>
        <begin position="561"/>
        <end position="582"/>
    </location>
</feature>
<dbReference type="Proteomes" id="UP000654370">
    <property type="component" value="Unassembled WGS sequence"/>
</dbReference>
<name>A0A8H7PS57_MORIS</name>
<gene>
    <name evidence="3" type="ORF">INT43_001946</name>
</gene>
<dbReference type="PANTHER" id="PTHR45662:SF2">
    <property type="entry name" value="PHOSPHATIDYLINOSITOL-3-PHOSPHATASE SAC1"/>
    <property type="match status" value="1"/>
</dbReference>
<dbReference type="Pfam" id="PF02383">
    <property type="entry name" value="Syja_N"/>
    <property type="match status" value="1"/>
</dbReference>
<keyword evidence="1" id="KW-1133">Transmembrane helix</keyword>
<organism evidence="3 4">
    <name type="scientific">Mortierella isabellina</name>
    <name type="common">Filamentous fungus</name>
    <name type="synonym">Umbelopsis isabellina</name>
    <dbReference type="NCBI Taxonomy" id="91625"/>
    <lineage>
        <taxon>Eukaryota</taxon>
        <taxon>Fungi</taxon>
        <taxon>Fungi incertae sedis</taxon>
        <taxon>Mucoromycota</taxon>
        <taxon>Mucoromycotina</taxon>
        <taxon>Umbelopsidomycetes</taxon>
        <taxon>Umbelopsidales</taxon>
        <taxon>Umbelopsidaceae</taxon>
        <taxon>Umbelopsis</taxon>
    </lineage>
</organism>
<dbReference type="GO" id="GO:0046856">
    <property type="term" value="P:phosphatidylinositol dephosphorylation"/>
    <property type="evidence" value="ECO:0007669"/>
    <property type="project" value="TreeGrafter"/>
</dbReference>
<keyword evidence="1" id="KW-0812">Transmembrane</keyword>
<protein>
    <recommendedName>
        <fullName evidence="2">SAC domain-containing protein</fullName>
    </recommendedName>
</protein>
<dbReference type="InterPro" id="IPR002013">
    <property type="entry name" value="SAC_dom"/>
</dbReference>
<dbReference type="EMBL" id="JAEPQZ010000007">
    <property type="protein sequence ID" value="KAG2179096.1"/>
    <property type="molecule type" value="Genomic_DNA"/>
</dbReference>
<evidence type="ECO:0000259" key="2">
    <source>
        <dbReference type="PROSITE" id="PS50275"/>
    </source>
</evidence>
<comment type="caution">
    <text evidence="3">The sequence shown here is derived from an EMBL/GenBank/DDBJ whole genome shotgun (WGS) entry which is preliminary data.</text>
</comment>